<accession>A0A8X6IB12</accession>
<sequence length="95" mass="10787">MYNLLDRGILNGHLSTFIFPFATCPASGEFFELRVSSPTLLMTENCFVCDSQNLGLHQFFKEHSLTEGRPFSETQYELSAKQDHKCKHAGQAKNE</sequence>
<dbReference type="EMBL" id="BMAW01088594">
    <property type="protein sequence ID" value="GFS35443.1"/>
    <property type="molecule type" value="Genomic_DNA"/>
</dbReference>
<name>A0A8X6IB12_NEPPI</name>
<organism evidence="1 2">
    <name type="scientific">Nephila pilipes</name>
    <name type="common">Giant wood spider</name>
    <name type="synonym">Nephila maculata</name>
    <dbReference type="NCBI Taxonomy" id="299642"/>
    <lineage>
        <taxon>Eukaryota</taxon>
        <taxon>Metazoa</taxon>
        <taxon>Ecdysozoa</taxon>
        <taxon>Arthropoda</taxon>
        <taxon>Chelicerata</taxon>
        <taxon>Arachnida</taxon>
        <taxon>Araneae</taxon>
        <taxon>Araneomorphae</taxon>
        <taxon>Entelegynae</taxon>
        <taxon>Araneoidea</taxon>
        <taxon>Nephilidae</taxon>
        <taxon>Nephila</taxon>
    </lineage>
</organism>
<gene>
    <name evidence="1" type="ORF">NPIL_79711</name>
</gene>
<reference evidence="1" key="1">
    <citation type="submission" date="2020-08" db="EMBL/GenBank/DDBJ databases">
        <title>Multicomponent nature underlies the extraordinary mechanical properties of spider dragline silk.</title>
        <authorList>
            <person name="Kono N."/>
            <person name="Nakamura H."/>
            <person name="Mori M."/>
            <person name="Yoshida Y."/>
            <person name="Ohtoshi R."/>
            <person name="Malay A.D."/>
            <person name="Moran D.A.P."/>
            <person name="Tomita M."/>
            <person name="Numata K."/>
            <person name="Arakawa K."/>
        </authorList>
    </citation>
    <scope>NUCLEOTIDE SEQUENCE</scope>
</reference>
<protein>
    <submittedName>
        <fullName evidence="1">Uncharacterized protein</fullName>
    </submittedName>
</protein>
<proteinExistence type="predicted"/>
<evidence type="ECO:0000313" key="2">
    <source>
        <dbReference type="Proteomes" id="UP000887013"/>
    </source>
</evidence>
<keyword evidence="2" id="KW-1185">Reference proteome</keyword>
<comment type="caution">
    <text evidence="1">The sequence shown here is derived from an EMBL/GenBank/DDBJ whole genome shotgun (WGS) entry which is preliminary data.</text>
</comment>
<dbReference type="Proteomes" id="UP000887013">
    <property type="component" value="Unassembled WGS sequence"/>
</dbReference>
<evidence type="ECO:0000313" key="1">
    <source>
        <dbReference type="EMBL" id="GFS35443.1"/>
    </source>
</evidence>
<dbReference type="AlphaFoldDB" id="A0A8X6IB12"/>